<dbReference type="RefSeq" id="WP_089896455.1">
    <property type="nucleotide sequence ID" value="NZ_FOJG01000001.1"/>
</dbReference>
<proteinExistence type="predicted"/>
<dbReference type="Proteomes" id="UP000199310">
    <property type="component" value="Unassembled WGS sequence"/>
</dbReference>
<evidence type="ECO:0000313" key="1">
    <source>
        <dbReference type="EMBL" id="SEW43787.1"/>
    </source>
</evidence>
<keyword evidence="2" id="KW-1185">Reference proteome</keyword>
<gene>
    <name evidence="1" type="ORF">SAMN04488122_3260</name>
</gene>
<accession>A0A1I0RR88</accession>
<evidence type="ECO:0008006" key="3">
    <source>
        <dbReference type="Google" id="ProtNLM"/>
    </source>
</evidence>
<reference evidence="2" key="1">
    <citation type="submission" date="2016-10" db="EMBL/GenBank/DDBJ databases">
        <authorList>
            <person name="Varghese N."/>
            <person name="Submissions S."/>
        </authorList>
    </citation>
    <scope>NUCLEOTIDE SEQUENCE [LARGE SCALE GENOMIC DNA]</scope>
    <source>
        <strain evidence="2">DSM 3695</strain>
    </source>
</reference>
<name>A0A1I0RR88_9BACT</name>
<dbReference type="AlphaFoldDB" id="A0A1I0RR88"/>
<protein>
    <recommendedName>
        <fullName evidence="3">MetA-pathway of phenol degradation</fullName>
    </recommendedName>
</protein>
<sequence>MKKIILLFLCILTGMYEVRACDICGCGVGSYYIGILPDFKKRFIGLRYQYKTLRSHLGPGGTTSYLTTDETYQTAELWGGWNIGKRFRVLGFVPVNFNSRENQGVTMSKSGIGDIAVVGYYQLLDQQHTTANNKLLVQSLWIGGGIKMPTGKYEPTEHKENEDAPNNFQLGTASTDFTLNAMYDVRLMDLGLNANVSYKINTNNRYDYRYGNKFTANILAYYKIRVAPKVTIAPNAGVLYETAEKDQEARKYAVDISGGHSLLATAGVEATLGNISVGGNFQPVLSQQLADLRIKAGNRGMVHVTYLF</sequence>
<evidence type="ECO:0000313" key="2">
    <source>
        <dbReference type="Proteomes" id="UP000199310"/>
    </source>
</evidence>
<dbReference type="EMBL" id="FOJG01000001">
    <property type="protein sequence ID" value="SEW43787.1"/>
    <property type="molecule type" value="Genomic_DNA"/>
</dbReference>
<dbReference type="OrthoDB" id="1405967at2"/>
<dbReference type="STRING" id="29529.SAMN04488122_3260"/>
<organism evidence="1 2">
    <name type="scientific">Chitinophaga arvensicola</name>
    <dbReference type="NCBI Taxonomy" id="29529"/>
    <lineage>
        <taxon>Bacteria</taxon>
        <taxon>Pseudomonadati</taxon>
        <taxon>Bacteroidota</taxon>
        <taxon>Chitinophagia</taxon>
        <taxon>Chitinophagales</taxon>
        <taxon>Chitinophagaceae</taxon>
        <taxon>Chitinophaga</taxon>
    </lineage>
</organism>